<comment type="caution">
    <text evidence="1">The sequence shown here is derived from an EMBL/GenBank/DDBJ whole genome shotgun (WGS) entry which is preliminary data.</text>
</comment>
<evidence type="ECO:0000313" key="1">
    <source>
        <dbReference type="EMBL" id="RIA98028.1"/>
    </source>
</evidence>
<dbReference type="OrthoDB" id="2359959at2759"/>
<gene>
    <name evidence="1" type="ORF">C1645_731943</name>
</gene>
<evidence type="ECO:0000313" key="2">
    <source>
        <dbReference type="Proteomes" id="UP000265703"/>
    </source>
</evidence>
<protein>
    <submittedName>
        <fullName evidence="1">Uncharacterized protein</fullName>
    </submittedName>
</protein>
<organism evidence="1 2">
    <name type="scientific">Glomus cerebriforme</name>
    <dbReference type="NCBI Taxonomy" id="658196"/>
    <lineage>
        <taxon>Eukaryota</taxon>
        <taxon>Fungi</taxon>
        <taxon>Fungi incertae sedis</taxon>
        <taxon>Mucoromycota</taxon>
        <taxon>Glomeromycotina</taxon>
        <taxon>Glomeromycetes</taxon>
        <taxon>Glomerales</taxon>
        <taxon>Glomeraceae</taxon>
        <taxon>Glomus</taxon>
    </lineage>
</organism>
<reference evidence="1 2" key="1">
    <citation type="submission" date="2018-06" db="EMBL/GenBank/DDBJ databases">
        <title>Comparative genomics reveals the genomic features of Rhizophagus irregularis, R. cerebriforme, R. diaphanum and Gigaspora rosea, and their symbiotic lifestyle signature.</title>
        <authorList>
            <person name="Morin E."/>
            <person name="San Clemente H."/>
            <person name="Chen E.C.H."/>
            <person name="De La Providencia I."/>
            <person name="Hainaut M."/>
            <person name="Kuo A."/>
            <person name="Kohler A."/>
            <person name="Murat C."/>
            <person name="Tang N."/>
            <person name="Roy S."/>
            <person name="Loubradou J."/>
            <person name="Henrissat B."/>
            <person name="Grigoriev I.V."/>
            <person name="Corradi N."/>
            <person name="Roux C."/>
            <person name="Martin F.M."/>
        </authorList>
    </citation>
    <scope>NUCLEOTIDE SEQUENCE [LARGE SCALE GENOMIC DNA]</scope>
    <source>
        <strain evidence="1 2">DAOM 227022</strain>
    </source>
</reference>
<dbReference type="Proteomes" id="UP000265703">
    <property type="component" value="Unassembled WGS sequence"/>
</dbReference>
<accession>A0A397TJ62</accession>
<proteinExistence type="predicted"/>
<sequence>MCRERQTIFFLNDFLKKINYDKIYQLEDSQTYSLRFKLITGKKLLKLKVEEEALRLNIPDKELINSAVDNLWNQPSIREHYIFHVDKINTKIFDRVQENSKHINRIIQLDEKQLVNNNLEDNLFNGVIFDTKNHKGFGTSFS</sequence>
<dbReference type="AlphaFoldDB" id="A0A397TJ62"/>
<name>A0A397TJ62_9GLOM</name>
<keyword evidence="2" id="KW-1185">Reference proteome</keyword>
<dbReference type="EMBL" id="QKYT01000021">
    <property type="protein sequence ID" value="RIA98028.1"/>
    <property type="molecule type" value="Genomic_DNA"/>
</dbReference>